<reference evidence="1" key="2">
    <citation type="submission" date="2025-09" db="UniProtKB">
        <authorList>
            <consortium name="Ensembl"/>
        </authorList>
    </citation>
    <scope>IDENTIFICATION</scope>
</reference>
<dbReference type="Proteomes" id="UP000261500">
    <property type="component" value="Unplaced"/>
</dbReference>
<organism evidence="1 2">
    <name type="scientific">Poecilia latipinna</name>
    <name type="common">sailfin molly</name>
    <dbReference type="NCBI Taxonomy" id="48699"/>
    <lineage>
        <taxon>Eukaryota</taxon>
        <taxon>Metazoa</taxon>
        <taxon>Chordata</taxon>
        <taxon>Craniata</taxon>
        <taxon>Vertebrata</taxon>
        <taxon>Euteleostomi</taxon>
        <taxon>Actinopterygii</taxon>
        <taxon>Neopterygii</taxon>
        <taxon>Teleostei</taxon>
        <taxon>Neoteleostei</taxon>
        <taxon>Acanthomorphata</taxon>
        <taxon>Ovalentaria</taxon>
        <taxon>Atherinomorphae</taxon>
        <taxon>Cyprinodontiformes</taxon>
        <taxon>Poeciliidae</taxon>
        <taxon>Poeciliinae</taxon>
        <taxon>Poecilia</taxon>
    </lineage>
</organism>
<reference evidence="1" key="1">
    <citation type="submission" date="2025-08" db="UniProtKB">
        <authorList>
            <consortium name="Ensembl"/>
        </authorList>
    </citation>
    <scope>IDENTIFICATION</scope>
</reference>
<sequence length="119" mass="13813">LHPTCSTNKKNTEKFTLDVRNISGNVHICILKYGSAFSHCVWHRSTRRIDHGHEAYKAKILRLEVNIICVEGKTFGVLVFWQEQVTETCRGKPIVTTCNSFFFTLSILEKCKLFFEHYC</sequence>
<dbReference type="GeneTree" id="ENSGT00940000177056"/>
<dbReference type="AlphaFoldDB" id="A0A3B3UGH5"/>
<keyword evidence="2" id="KW-1185">Reference proteome</keyword>
<protein>
    <submittedName>
        <fullName evidence="1">Uncharacterized protein</fullName>
    </submittedName>
</protein>
<evidence type="ECO:0000313" key="2">
    <source>
        <dbReference type="Proteomes" id="UP000261500"/>
    </source>
</evidence>
<proteinExistence type="predicted"/>
<accession>A0A3B3UGH5</accession>
<evidence type="ECO:0000313" key="1">
    <source>
        <dbReference type="Ensembl" id="ENSPLAP00000011871.1"/>
    </source>
</evidence>
<name>A0A3B3UGH5_9TELE</name>
<dbReference type="Ensembl" id="ENSPLAT00000019409.1">
    <property type="protein sequence ID" value="ENSPLAP00000011871.1"/>
    <property type="gene ID" value="ENSPLAG00000015067.1"/>
</dbReference>